<dbReference type="SUPFAM" id="SSF56112">
    <property type="entry name" value="Protein kinase-like (PK-like)"/>
    <property type="match status" value="1"/>
</dbReference>
<proteinExistence type="predicted"/>
<evidence type="ECO:0008006" key="3">
    <source>
        <dbReference type="Google" id="ProtNLM"/>
    </source>
</evidence>
<accession>A0A699ZUL5</accession>
<gene>
    <name evidence="1" type="ORF">HaLaN_22776</name>
</gene>
<comment type="caution">
    <text evidence="1">The sequence shown here is derived from an EMBL/GenBank/DDBJ whole genome shotgun (WGS) entry which is preliminary data.</text>
</comment>
<evidence type="ECO:0000313" key="2">
    <source>
        <dbReference type="Proteomes" id="UP000485058"/>
    </source>
</evidence>
<name>A0A699ZUL5_HAELA</name>
<protein>
    <recommendedName>
        <fullName evidence="3">Serine-threonine/tyrosine-protein kinase catalytic domain-containing protein</fullName>
    </recommendedName>
</protein>
<dbReference type="InterPro" id="IPR011009">
    <property type="entry name" value="Kinase-like_dom_sf"/>
</dbReference>
<dbReference type="Gene3D" id="1.10.510.10">
    <property type="entry name" value="Transferase(Phosphotransferase) domain 1"/>
    <property type="match status" value="1"/>
</dbReference>
<dbReference type="Proteomes" id="UP000485058">
    <property type="component" value="Unassembled WGS sequence"/>
</dbReference>
<evidence type="ECO:0000313" key="1">
    <source>
        <dbReference type="EMBL" id="GFH24900.1"/>
    </source>
</evidence>
<organism evidence="1 2">
    <name type="scientific">Haematococcus lacustris</name>
    <name type="common">Green alga</name>
    <name type="synonym">Haematococcus pluvialis</name>
    <dbReference type="NCBI Taxonomy" id="44745"/>
    <lineage>
        <taxon>Eukaryota</taxon>
        <taxon>Viridiplantae</taxon>
        <taxon>Chlorophyta</taxon>
        <taxon>core chlorophytes</taxon>
        <taxon>Chlorophyceae</taxon>
        <taxon>CS clade</taxon>
        <taxon>Chlamydomonadales</taxon>
        <taxon>Haematococcaceae</taxon>
        <taxon>Haematococcus</taxon>
    </lineage>
</organism>
<dbReference type="AlphaFoldDB" id="A0A699ZUL5"/>
<reference evidence="1 2" key="1">
    <citation type="submission" date="2020-02" db="EMBL/GenBank/DDBJ databases">
        <title>Draft genome sequence of Haematococcus lacustris strain NIES-144.</title>
        <authorList>
            <person name="Morimoto D."/>
            <person name="Nakagawa S."/>
            <person name="Yoshida T."/>
            <person name="Sawayama S."/>
        </authorList>
    </citation>
    <scope>NUCLEOTIDE SEQUENCE [LARGE SCALE GENOMIC DNA]</scope>
    <source>
        <strain evidence="1 2">NIES-144</strain>
    </source>
</reference>
<dbReference type="EMBL" id="BLLF01002663">
    <property type="protein sequence ID" value="GFH24900.1"/>
    <property type="molecule type" value="Genomic_DNA"/>
</dbReference>
<keyword evidence="2" id="KW-1185">Reference proteome</keyword>
<sequence length="79" mass="8636">MLLQILFAKATGTIDEYLPFPALAPTSYVLLAKQCWSTAPSARPSLREVMQRLQAVSAETGLQNCARCSSQPRYPALPP</sequence>